<protein>
    <submittedName>
        <fullName evidence="1">Uncharacterized protein</fullName>
    </submittedName>
</protein>
<keyword evidence="2" id="KW-1185">Reference proteome</keyword>
<reference evidence="2" key="1">
    <citation type="submission" date="2017-01" db="EMBL/GenBank/DDBJ databases">
        <title>Comparative genomics of anhydrobiosis in the tardigrade Hypsibius dujardini.</title>
        <authorList>
            <person name="Yoshida Y."/>
            <person name="Koutsovoulos G."/>
            <person name="Laetsch D."/>
            <person name="Stevens L."/>
            <person name="Kumar S."/>
            <person name="Horikawa D."/>
            <person name="Ishino K."/>
            <person name="Komine S."/>
            <person name="Tomita M."/>
            <person name="Blaxter M."/>
            <person name="Arakawa K."/>
        </authorList>
    </citation>
    <scope>NUCLEOTIDE SEQUENCE [LARGE SCALE GENOMIC DNA]</scope>
    <source>
        <strain evidence="2">Z151</strain>
    </source>
</reference>
<sequence length="98" mass="11046">MPAPINSETRSAILAHHQNGHSHRKIVDALFDLGFSGSKSIVTRVITEFKWEKRGIFKPAKKLCPQCLPDKRTNNLIRKVDVATNVDDPPTLDQTVER</sequence>
<comment type="caution">
    <text evidence="1">The sequence shown here is derived from an EMBL/GenBank/DDBJ whole genome shotgun (WGS) entry which is preliminary data.</text>
</comment>
<dbReference type="EMBL" id="MTYJ01000222">
    <property type="protein sequence ID" value="OWA51344.1"/>
    <property type="molecule type" value="Genomic_DNA"/>
</dbReference>
<name>A0A9X6NDI8_HYPEX</name>
<organism evidence="1 2">
    <name type="scientific">Hypsibius exemplaris</name>
    <name type="common">Freshwater tardigrade</name>
    <dbReference type="NCBI Taxonomy" id="2072580"/>
    <lineage>
        <taxon>Eukaryota</taxon>
        <taxon>Metazoa</taxon>
        <taxon>Ecdysozoa</taxon>
        <taxon>Tardigrada</taxon>
        <taxon>Eutardigrada</taxon>
        <taxon>Parachela</taxon>
        <taxon>Hypsibioidea</taxon>
        <taxon>Hypsibiidae</taxon>
        <taxon>Hypsibius</taxon>
    </lineage>
</organism>
<proteinExistence type="predicted"/>
<evidence type="ECO:0000313" key="2">
    <source>
        <dbReference type="Proteomes" id="UP000192578"/>
    </source>
</evidence>
<evidence type="ECO:0000313" key="1">
    <source>
        <dbReference type="EMBL" id="OWA51344.1"/>
    </source>
</evidence>
<accession>A0A9X6NDI8</accession>
<dbReference type="Proteomes" id="UP000192578">
    <property type="component" value="Unassembled WGS sequence"/>
</dbReference>
<dbReference type="AlphaFoldDB" id="A0A9X6NDI8"/>
<gene>
    <name evidence="1" type="ORF">BV898_15830</name>
</gene>